<dbReference type="STRING" id="3055.A0A2K3DVE7"/>
<accession>A0A2K3DVE7</accession>
<keyword evidence="2" id="KW-1185">Reference proteome</keyword>
<dbReference type="OrthoDB" id="552173at2759"/>
<dbReference type="InParanoid" id="A0A2K3DVE7"/>
<organism evidence="1 2">
    <name type="scientific">Chlamydomonas reinhardtii</name>
    <name type="common">Chlamydomonas smithii</name>
    <dbReference type="NCBI Taxonomy" id="3055"/>
    <lineage>
        <taxon>Eukaryota</taxon>
        <taxon>Viridiplantae</taxon>
        <taxon>Chlorophyta</taxon>
        <taxon>core chlorophytes</taxon>
        <taxon>Chlorophyceae</taxon>
        <taxon>CS clade</taxon>
        <taxon>Chlamydomonadales</taxon>
        <taxon>Chlamydomonadaceae</taxon>
        <taxon>Chlamydomonas</taxon>
    </lineage>
</organism>
<name>A0A2K3DVE7_CHLRE</name>
<dbReference type="RefSeq" id="XP_042925570.1">
    <property type="nucleotide sequence ID" value="XM_043060441.1"/>
</dbReference>
<protein>
    <submittedName>
        <fullName evidence="1">Uncharacterized protein</fullName>
    </submittedName>
</protein>
<reference evidence="1 2" key="1">
    <citation type="journal article" date="2007" name="Science">
        <title>The Chlamydomonas genome reveals the evolution of key animal and plant functions.</title>
        <authorList>
            <person name="Merchant S.S."/>
            <person name="Prochnik S.E."/>
            <person name="Vallon O."/>
            <person name="Harris E.H."/>
            <person name="Karpowicz S.J."/>
            <person name="Witman G.B."/>
            <person name="Terry A."/>
            <person name="Salamov A."/>
            <person name="Fritz-Laylin L.K."/>
            <person name="Marechal-Drouard L."/>
            <person name="Marshall W.F."/>
            <person name="Qu L.H."/>
            <person name="Nelson D.R."/>
            <person name="Sanderfoot A.A."/>
            <person name="Spalding M.H."/>
            <person name="Kapitonov V.V."/>
            <person name="Ren Q."/>
            <person name="Ferris P."/>
            <person name="Lindquist E."/>
            <person name="Shapiro H."/>
            <person name="Lucas S.M."/>
            <person name="Grimwood J."/>
            <person name="Schmutz J."/>
            <person name="Cardol P."/>
            <person name="Cerutti H."/>
            <person name="Chanfreau G."/>
            <person name="Chen C.L."/>
            <person name="Cognat V."/>
            <person name="Croft M.T."/>
            <person name="Dent R."/>
            <person name="Dutcher S."/>
            <person name="Fernandez E."/>
            <person name="Fukuzawa H."/>
            <person name="Gonzalez-Ballester D."/>
            <person name="Gonzalez-Halphen D."/>
            <person name="Hallmann A."/>
            <person name="Hanikenne M."/>
            <person name="Hippler M."/>
            <person name="Inwood W."/>
            <person name="Jabbari K."/>
            <person name="Kalanon M."/>
            <person name="Kuras R."/>
            <person name="Lefebvre P.A."/>
            <person name="Lemaire S.D."/>
            <person name="Lobanov A.V."/>
            <person name="Lohr M."/>
            <person name="Manuell A."/>
            <person name="Meier I."/>
            <person name="Mets L."/>
            <person name="Mittag M."/>
            <person name="Mittelmeier T."/>
            <person name="Moroney J.V."/>
            <person name="Moseley J."/>
            <person name="Napoli C."/>
            <person name="Nedelcu A.M."/>
            <person name="Niyogi K."/>
            <person name="Novoselov S.V."/>
            <person name="Paulsen I.T."/>
            <person name="Pazour G."/>
            <person name="Purton S."/>
            <person name="Ral J.P."/>
            <person name="Riano-Pachon D.M."/>
            <person name="Riekhof W."/>
            <person name="Rymarquis L."/>
            <person name="Schroda M."/>
            <person name="Stern D."/>
            <person name="Umen J."/>
            <person name="Willows R."/>
            <person name="Wilson N."/>
            <person name="Zimmer S.L."/>
            <person name="Allmer J."/>
            <person name="Balk J."/>
            <person name="Bisova K."/>
            <person name="Chen C.J."/>
            <person name="Elias M."/>
            <person name="Gendler K."/>
            <person name="Hauser C."/>
            <person name="Lamb M.R."/>
            <person name="Ledford H."/>
            <person name="Long J.C."/>
            <person name="Minagawa J."/>
            <person name="Page M.D."/>
            <person name="Pan J."/>
            <person name="Pootakham W."/>
            <person name="Roje S."/>
            <person name="Rose A."/>
            <person name="Stahlberg E."/>
            <person name="Terauchi A.M."/>
            <person name="Yang P."/>
            <person name="Ball S."/>
            <person name="Bowler C."/>
            <person name="Dieckmann C.L."/>
            <person name="Gladyshev V.N."/>
            <person name="Green P."/>
            <person name="Jorgensen R."/>
            <person name="Mayfield S."/>
            <person name="Mueller-Roeber B."/>
            <person name="Rajamani S."/>
            <person name="Sayre R.T."/>
            <person name="Brokstein P."/>
            <person name="Dubchak I."/>
            <person name="Goodstein D."/>
            <person name="Hornick L."/>
            <person name="Huang Y.W."/>
            <person name="Jhaveri J."/>
            <person name="Luo Y."/>
            <person name="Martinez D."/>
            <person name="Ngau W.C."/>
            <person name="Otillar B."/>
            <person name="Poliakov A."/>
            <person name="Porter A."/>
            <person name="Szajkowski L."/>
            <person name="Werner G."/>
            <person name="Zhou K."/>
            <person name="Grigoriev I.V."/>
            <person name="Rokhsar D.S."/>
            <person name="Grossman A.R."/>
        </authorList>
    </citation>
    <scope>NUCLEOTIDE SEQUENCE [LARGE SCALE GENOMIC DNA]</scope>
    <source>
        <strain evidence="2">CC-503</strain>
    </source>
</reference>
<dbReference type="GeneID" id="66052687"/>
<dbReference type="Gramene" id="PNW84496">
    <property type="protein sequence ID" value="PNW84496"/>
    <property type="gene ID" value="CHLRE_03g146027v5"/>
</dbReference>
<dbReference type="KEGG" id="cre:CHLRE_03g146027v5"/>
<evidence type="ECO:0000313" key="1">
    <source>
        <dbReference type="EMBL" id="PNW84496.1"/>
    </source>
</evidence>
<dbReference type="Proteomes" id="UP000006906">
    <property type="component" value="Chromosome 3"/>
</dbReference>
<dbReference type="EMBL" id="CM008964">
    <property type="protein sequence ID" value="PNW84496.1"/>
    <property type="molecule type" value="Genomic_DNA"/>
</dbReference>
<proteinExistence type="predicted"/>
<dbReference type="AlphaFoldDB" id="A0A2K3DVE7"/>
<gene>
    <name evidence="1" type="ORF">CHLRE_03g146027v5</name>
</gene>
<evidence type="ECO:0000313" key="2">
    <source>
        <dbReference type="Proteomes" id="UP000006906"/>
    </source>
</evidence>
<sequence length="286" mass="28514">MVGGLLPGDCGVDEDDDDARARERFLWDLGAWLEFSNEQAALRRHAAAEAAEAAAVAAAMREATSGSRGIPTYTPLLRPSADGIVDYFASPLAPGLPPSTAEGGGNASASAAASVAAPSVEAAAAACNMTPGMQGSLRRTALELLGFACSRGWAAVSTHIVLGLMDMGLSMTAINAAVQAAHGWSALHLAAASGSPELMGMMLWRSYGAGAAAGAAGAGAAGAGAAAGEMVGADEGERRGTAAAAAAGGGSARRRGGGVAEEWRAMVAAHDELTRVACWSRVTLLH</sequence>